<gene>
    <name evidence="2" type="ORF">GS18_0200845</name>
</gene>
<dbReference type="Proteomes" id="UP000028549">
    <property type="component" value="Unassembled WGS sequence"/>
</dbReference>
<keyword evidence="3" id="KW-1185">Reference proteome</keyword>
<evidence type="ECO:0000256" key="1">
    <source>
        <dbReference type="SAM" id="SignalP"/>
    </source>
</evidence>
<dbReference type="STRING" id="246786.GS18_0200845"/>
<dbReference type="SUPFAM" id="SSF53850">
    <property type="entry name" value="Periplasmic binding protein-like II"/>
    <property type="match status" value="1"/>
</dbReference>
<dbReference type="OrthoDB" id="9782846at2"/>
<organism evidence="2 3">
    <name type="scientific">Metabacillus indicus</name>
    <name type="common">Bacillus indicus</name>
    <dbReference type="NCBI Taxonomy" id="246786"/>
    <lineage>
        <taxon>Bacteria</taxon>
        <taxon>Bacillati</taxon>
        <taxon>Bacillota</taxon>
        <taxon>Bacilli</taxon>
        <taxon>Bacillales</taxon>
        <taxon>Bacillaceae</taxon>
        <taxon>Metabacillus</taxon>
    </lineage>
</organism>
<reference evidence="2 3" key="1">
    <citation type="journal article" date="2005" name="Int. J. Syst. Evol. Microbiol.">
        <title>Bacillus cibi sp. nov., isolated from jeotgal, a traditional Korean fermented seafood.</title>
        <authorList>
            <person name="Yoon J.H."/>
            <person name="Lee C.H."/>
            <person name="Oh T.K."/>
        </authorList>
    </citation>
    <scope>NUCLEOTIDE SEQUENCE [LARGE SCALE GENOMIC DNA]</scope>
    <source>
        <strain evidence="2 3">DSM 16189</strain>
    </source>
</reference>
<evidence type="ECO:0008006" key="4">
    <source>
        <dbReference type="Google" id="ProtNLM"/>
    </source>
</evidence>
<dbReference type="RefSeq" id="WP_029282429.1">
    <property type="nucleotide sequence ID" value="NZ_JAXAWW010000008.1"/>
</dbReference>
<feature type="signal peptide" evidence="1">
    <location>
        <begin position="1"/>
        <end position="26"/>
    </location>
</feature>
<name>A0A084H1W0_METID</name>
<evidence type="ECO:0000313" key="2">
    <source>
        <dbReference type="EMBL" id="KEZ53572.1"/>
    </source>
</evidence>
<dbReference type="PANTHER" id="PTHR43649:SF12">
    <property type="entry name" value="DIACETYLCHITOBIOSE BINDING PROTEIN DASA"/>
    <property type="match status" value="1"/>
</dbReference>
<feature type="chain" id="PRO_5039448506" description="ABC transporter substrate-binding protein" evidence="1">
    <location>
        <begin position="27"/>
        <end position="450"/>
    </location>
</feature>
<accession>A0A084H1W0</accession>
<dbReference type="Pfam" id="PF01547">
    <property type="entry name" value="SBP_bac_1"/>
    <property type="match status" value="1"/>
</dbReference>
<dbReference type="InterPro" id="IPR050490">
    <property type="entry name" value="Bact_solute-bd_prot1"/>
</dbReference>
<sequence length="450" mass="49760">MNVLKKKGIIMILAAVLLLAAGLAGCSNGTSGSADSKKSGGKNGGFELTYWVGPDGLDEYEQSVVDEYNELYPEHPIKLVTMPEGEGGELMAAMMSGTAPDVLILAYGEIEKFAYAGALRPMDEFFDSWDDYKNINQDMVEKFKLNGNRYALPAGEYAMGFFYNKKNFEAAGITPPESWTWEDLMKTSEKLTKPEDGQYGFALNWGQWADWWFNMFVWGAGGDLTKAGPDGELIPTFTDPAVIKAAQFYRDLKESKSIQTDMSSKLDQLQQDFASGKASIIYHGIDDVKKFVQLGMNPDDFGVLPIPEGPAGVNPTQVGGSAYVIHSKVPEEKIDALTKYYELASSKKFYEGKIEYFQDQGFSLTNTLPRTDIDTDKYFADTAPDILKAMENSSGNGKLSCYGSSVVSQFIDQAVQKMFVDTDLDIEKVFAEAEKEANKQAIPEYNKTIK</sequence>
<proteinExistence type="predicted"/>
<comment type="caution">
    <text evidence="2">The sequence shown here is derived from an EMBL/GenBank/DDBJ whole genome shotgun (WGS) entry which is preliminary data.</text>
</comment>
<evidence type="ECO:0000313" key="3">
    <source>
        <dbReference type="Proteomes" id="UP000028549"/>
    </source>
</evidence>
<dbReference type="Gene3D" id="3.40.190.10">
    <property type="entry name" value="Periplasmic binding protein-like II"/>
    <property type="match status" value="1"/>
</dbReference>
<dbReference type="AlphaFoldDB" id="A0A084H1W0"/>
<dbReference type="EMBL" id="JNVC02000001">
    <property type="protein sequence ID" value="KEZ53572.1"/>
    <property type="molecule type" value="Genomic_DNA"/>
</dbReference>
<dbReference type="InterPro" id="IPR006059">
    <property type="entry name" value="SBP"/>
</dbReference>
<keyword evidence="1" id="KW-0732">Signal</keyword>
<protein>
    <recommendedName>
        <fullName evidence="4">ABC transporter substrate-binding protein</fullName>
    </recommendedName>
</protein>
<dbReference type="PANTHER" id="PTHR43649">
    <property type="entry name" value="ARABINOSE-BINDING PROTEIN-RELATED"/>
    <property type="match status" value="1"/>
</dbReference>
<dbReference type="PROSITE" id="PS51257">
    <property type="entry name" value="PROKAR_LIPOPROTEIN"/>
    <property type="match status" value="1"/>
</dbReference>